<dbReference type="AlphaFoldDB" id="A0A1B6G7P4"/>
<accession>A0A1B6G7P4</accession>
<reference evidence="3" key="1">
    <citation type="submission" date="2015-11" db="EMBL/GenBank/DDBJ databases">
        <title>De novo transcriptome assembly of four potential Pierce s Disease insect vectors from Arizona vineyards.</title>
        <authorList>
            <person name="Tassone E.E."/>
        </authorList>
    </citation>
    <scope>NUCLEOTIDE SEQUENCE</scope>
</reference>
<dbReference type="Pfam" id="PF16012">
    <property type="entry name" value="DUF4780"/>
    <property type="match status" value="1"/>
</dbReference>
<feature type="compositionally biased region" description="Polar residues" evidence="1">
    <location>
        <begin position="212"/>
        <end position="228"/>
    </location>
</feature>
<dbReference type="InterPro" id="IPR031961">
    <property type="entry name" value="DUF4780"/>
</dbReference>
<feature type="region of interest" description="Disordered" evidence="1">
    <location>
        <begin position="180"/>
        <end position="265"/>
    </location>
</feature>
<evidence type="ECO:0000313" key="3">
    <source>
        <dbReference type="EMBL" id="JAS58465.1"/>
    </source>
</evidence>
<gene>
    <name evidence="3" type="ORF">g.34726</name>
</gene>
<feature type="non-terminal residue" evidence="3">
    <location>
        <position position="1"/>
    </location>
</feature>
<organism evidence="3">
    <name type="scientific">Cuerna arida</name>
    <dbReference type="NCBI Taxonomy" id="1464854"/>
    <lineage>
        <taxon>Eukaryota</taxon>
        <taxon>Metazoa</taxon>
        <taxon>Ecdysozoa</taxon>
        <taxon>Arthropoda</taxon>
        <taxon>Hexapoda</taxon>
        <taxon>Insecta</taxon>
        <taxon>Pterygota</taxon>
        <taxon>Neoptera</taxon>
        <taxon>Paraneoptera</taxon>
        <taxon>Hemiptera</taxon>
        <taxon>Auchenorrhyncha</taxon>
        <taxon>Membracoidea</taxon>
        <taxon>Cicadellidae</taxon>
        <taxon>Cicadellinae</taxon>
        <taxon>Proconiini</taxon>
        <taxon>Cuerna</taxon>
    </lineage>
</organism>
<evidence type="ECO:0000256" key="1">
    <source>
        <dbReference type="SAM" id="MobiDB-lite"/>
    </source>
</evidence>
<feature type="compositionally biased region" description="Basic and acidic residues" evidence="1">
    <location>
        <begin position="180"/>
        <end position="189"/>
    </location>
</feature>
<proteinExistence type="predicted"/>
<protein>
    <recommendedName>
        <fullName evidence="2">DUF4780 domain-containing protein</fullName>
    </recommendedName>
</protein>
<name>A0A1B6G7P4_9HEMI</name>
<sequence>TYAETAKVVKVAILPKEYPEIHLRPEDLSLVEDAVIHEIALGTPCKVQFGGIHFRPGHIIVDCIDEETAKWLSEITPKLKTWKGVDLRACLGDEIPRAHNITVFFPRSTGKEDDFILSLVHAQNEGLNTNLWKVLRSKEEGPGRLLTLGIDEESSTMIRKNGHTIFYRFGKIPVQGLQKLENEKKKTEEVPEDTEMTSETASLQGMRGEGSLSGSLDLTQLHLQSPGQSAGDGRGTDGRRGGPPPPPTISNHGHQHHQWHQWWRS</sequence>
<dbReference type="EMBL" id="GECZ01011304">
    <property type="protein sequence ID" value="JAS58465.1"/>
    <property type="molecule type" value="Transcribed_RNA"/>
</dbReference>
<evidence type="ECO:0000259" key="2">
    <source>
        <dbReference type="Pfam" id="PF16012"/>
    </source>
</evidence>
<feature type="domain" description="DUF4780" evidence="2">
    <location>
        <begin position="6"/>
        <end position="174"/>
    </location>
</feature>